<comment type="caution">
    <text evidence="1">The sequence shown here is derived from an EMBL/GenBank/DDBJ whole genome shotgun (WGS) entry which is preliminary data.</text>
</comment>
<dbReference type="AlphaFoldDB" id="A0A9N8VW27"/>
<keyword evidence="2" id="KW-1185">Reference proteome</keyword>
<name>A0A9N8VW27_9GLOM</name>
<evidence type="ECO:0000313" key="2">
    <source>
        <dbReference type="Proteomes" id="UP000789396"/>
    </source>
</evidence>
<sequence length="147" mass="17362">MLVSKVAKFYIGLISNRWFLDKIVYEKEIDVANQLAILAIYDNNFGSFKHHIHVNFEYIEKIRRKFDIMKKVFDLLIAMEQYEELYEMHLDIMKEIEMGLKTDNNHDNFVTTINNPVGIHSKESNCKRLQTKKVKKADLIIVILVAK</sequence>
<reference evidence="1" key="1">
    <citation type="submission" date="2021-06" db="EMBL/GenBank/DDBJ databases">
        <authorList>
            <person name="Kallberg Y."/>
            <person name="Tangrot J."/>
            <person name="Rosling A."/>
        </authorList>
    </citation>
    <scope>NUCLEOTIDE SEQUENCE</scope>
    <source>
        <strain evidence="1">IN212</strain>
    </source>
</reference>
<gene>
    <name evidence="1" type="ORF">RFULGI_LOCUS766</name>
</gene>
<accession>A0A9N8VW27</accession>
<organism evidence="1 2">
    <name type="scientific">Racocetra fulgida</name>
    <dbReference type="NCBI Taxonomy" id="60492"/>
    <lineage>
        <taxon>Eukaryota</taxon>
        <taxon>Fungi</taxon>
        <taxon>Fungi incertae sedis</taxon>
        <taxon>Mucoromycota</taxon>
        <taxon>Glomeromycotina</taxon>
        <taxon>Glomeromycetes</taxon>
        <taxon>Diversisporales</taxon>
        <taxon>Gigasporaceae</taxon>
        <taxon>Racocetra</taxon>
    </lineage>
</organism>
<dbReference type="Proteomes" id="UP000789396">
    <property type="component" value="Unassembled WGS sequence"/>
</dbReference>
<proteinExistence type="predicted"/>
<dbReference type="OrthoDB" id="2438468at2759"/>
<dbReference type="EMBL" id="CAJVPZ010000375">
    <property type="protein sequence ID" value="CAG8462976.1"/>
    <property type="molecule type" value="Genomic_DNA"/>
</dbReference>
<evidence type="ECO:0000313" key="1">
    <source>
        <dbReference type="EMBL" id="CAG8462976.1"/>
    </source>
</evidence>
<protein>
    <submittedName>
        <fullName evidence="1">4541_t:CDS:1</fullName>
    </submittedName>
</protein>